<dbReference type="NCBIfam" id="TIGR04131">
    <property type="entry name" value="Bac_Flav_CTERM"/>
    <property type="match status" value="1"/>
</dbReference>
<dbReference type="Pfam" id="PF13585">
    <property type="entry name" value="CHU_C"/>
    <property type="match status" value="1"/>
</dbReference>
<dbReference type="GO" id="GO:0006816">
    <property type="term" value="P:calcium ion transport"/>
    <property type="evidence" value="ECO:0007669"/>
    <property type="project" value="TreeGrafter"/>
</dbReference>
<comment type="caution">
    <text evidence="8">The sequence shown here is derived from an EMBL/GenBank/DDBJ whole genome shotgun (WGS) entry which is preliminary data.</text>
</comment>
<dbReference type="GO" id="GO:0005886">
    <property type="term" value="C:plasma membrane"/>
    <property type="evidence" value="ECO:0007669"/>
    <property type="project" value="TreeGrafter"/>
</dbReference>
<keyword evidence="5" id="KW-0472">Membrane</keyword>
<evidence type="ECO:0000313" key="9">
    <source>
        <dbReference type="Proteomes" id="UP000435357"/>
    </source>
</evidence>
<keyword evidence="3" id="KW-0677">Repeat</keyword>
<evidence type="ECO:0000256" key="6">
    <source>
        <dbReference type="SAM" id="SignalP"/>
    </source>
</evidence>
<dbReference type="InterPro" id="IPR035986">
    <property type="entry name" value="PKD_dom_sf"/>
</dbReference>
<gene>
    <name evidence="8" type="ORF">F3059_00830</name>
</gene>
<dbReference type="Pfam" id="PF00801">
    <property type="entry name" value="PKD"/>
    <property type="match status" value="1"/>
</dbReference>
<dbReference type="OrthoDB" id="9765926at2"/>
<dbReference type="SMART" id="SM00089">
    <property type="entry name" value="PKD"/>
    <property type="match status" value="4"/>
</dbReference>
<dbReference type="Proteomes" id="UP000435357">
    <property type="component" value="Unassembled WGS sequence"/>
</dbReference>
<evidence type="ECO:0000256" key="1">
    <source>
        <dbReference type="ARBA" id="ARBA00004141"/>
    </source>
</evidence>
<feature type="domain" description="PKD" evidence="7">
    <location>
        <begin position="404"/>
        <end position="476"/>
    </location>
</feature>
<dbReference type="InterPro" id="IPR013783">
    <property type="entry name" value="Ig-like_fold"/>
</dbReference>
<dbReference type="PANTHER" id="PTHR46730:SF4">
    <property type="entry name" value="POLYCYSTIC KIDNEY DISEASE PROTEIN 1-LIKE 1"/>
    <property type="match status" value="1"/>
</dbReference>
<comment type="subcellular location">
    <subcellularLocation>
        <location evidence="1">Membrane</location>
        <topology evidence="1">Multi-pass membrane protein</topology>
    </subcellularLocation>
</comment>
<evidence type="ECO:0000256" key="2">
    <source>
        <dbReference type="ARBA" id="ARBA00022692"/>
    </source>
</evidence>
<dbReference type="EMBL" id="WACR01000001">
    <property type="protein sequence ID" value="KAB1066044.1"/>
    <property type="molecule type" value="Genomic_DNA"/>
</dbReference>
<feature type="domain" description="PKD" evidence="7">
    <location>
        <begin position="315"/>
        <end position="389"/>
    </location>
</feature>
<dbReference type="PROSITE" id="PS50093">
    <property type="entry name" value="PKD"/>
    <property type="match status" value="3"/>
</dbReference>
<keyword evidence="4" id="KW-1133">Transmembrane helix</keyword>
<feature type="signal peptide" evidence="6">
    <location>
        <begin position="1"/>
        <end position="22"/>
    </location>
</feature>
<dbReference type="InterPro" id="IPR022409">
    <property type="entry name" value="PKD/Chitinase_dom"/>
</dbReference>
<accession>A0A6N6M816</accession>
<feature type="domain" description="PKD" evidence="7">
    <location>
        <begin position="253"/>
        <end position="309"/>
    </location>
</feature>
<dbReference type="Gene3D" id="2.60.40.10">
    <property type="entry name" value="Immunoglobulins"/>
    <property type="match status" value="4"/>
</dbReference>
<evidence type="ECO:0000256" key="5">
    <source>
        <dbReference type="ARBA" id="ARBA00023136"/>
    </source>
</evidence>
<organism evidence="8 9">
    <name type="scientific">Salibacter halophilus</name>
    <dbReference type="NCBI Taxonomy" id="1803916"/>
    <lineage>
        <taxon>Bacteria</taxon>
        <taxon>Pseudomonadati</taxon>
        <taxon>Bacteroidota</taxon>
        <taxon>Flavobacteriia</taxon>
        <taxon>Flavobacteriales</taxon>
        <taxon>Salibacteraceae</taxon>
        <taxon>Salibacter</taxon>
    </lineage>
</organism>
<dbReference type="Pfam" id="PF18911">
    <property type="entry name" value="PKD_4"/>
    <property type="match status" value="2"/>
</dbReference>
<keyword evidence="9" id="KW-1185">Reference proteome</keyword>
<dbReference type="SUPFAM" id="SSF49299">
    <property type="entry name" value="PKD domain"/>
    <property type="match status" value="4"/>
</dbReference>
<dbReference type="CDD" id="cd00146">
    <property type="entry name" value="PKD"/>
    <property type="match status" value="2"/>
</dbReference>
<name>A0A6N6M816_9FLAO</name>
<dbReference type="PANTHER" id="PTHR46730">
    <property type="entry name" value="POLYCYSTIN-1"/>
    <property type="match status" value="1"/>
</dbReference>
<evidence type="ECO:0000313" key="8">
    <source>
        <dbReference type="EMBL" id="KAB1066044.1"/>
    </source>
</evidence>
<evidence type="ECO:0000259" key="7">
    <source>
        <dbReference type="PROSITE" id="PS50093"/>
    </source>
</evidence>
<evidence type="ECO:0000256" key="4">
    <source>
        <dbReference type="ARBA" id="ARBA00022989"/>
    </source>
</evidence>
<dbReference type="AlphaFoldDB" id="A0A6N6M816"/>
<proteinExistence type="predicted"/>
<feature type="chain" id="PRO_5026928691" evidence="6">
    <location>
        <begin position="23"/>
        <end position="745"/>
    </location>
</feature>
<evidence type="ECO:0000256" key="3">
    <source>
        <dbReference type="ARBA" id="ARBA00022737"/>
    </source>
</evidence>
<keyword evidence="2" id="KW-0812">Transmembrane</keyword>
<keyword evidence="6" id="KW-0732">Signal</keyword>
<dbReference type="InterPro" id="IPR026341">
    <property type="entry name" value="T9SS_type_B"/>
</dbReference>
<dbReference type="InterPro" id="IPR000601">
    <property type="entry name" value="PKD_dom"/>
</dbReference>
<reference evidence="8 9" key="1">
    <citation type="submission" date="2019-09" db="EMBL/GenBank/DDBJ databases">
        <title>Genomes of Cryomorphaceae.</title>
        <authorList>
            <person name="Bowman J.P."/>
        </authorList>
    </citation>
    <scope>NUCLEOTIDE SEQUENCE [LARGE SCALE GENOMIC DNA]</scope>
    <source>
        <strain evidence="8 9">KCTC 52047</strain>
    </source>
</reference>
<dbReference type="RefSeq" id="WP_151166032.1">
    <property type="nucleotide sequence ID" value="NZ_WACR01000001.1"/>
</dbReference>
<dbReference type="GO" id="GO:0005261">
    <property type="term" value="F:monoatomic cation channel activity"/>
    <property type="evidence" value="ECO:0007669"/>
    <property type="project" value="TreeGrafter"/>
</dbReference>
<protein>
    <submittedName>
        <fullName evidence="8">PKD domain-containing protein</fullName>
    </submittedName>
</protein>
<sequence length="745" mass="80301">MTRTIGLSILACLFLIAFSPVAKGQLWSTDFEGTNVNVSLNNGALTGAAGAGDNLWVINSAYAGGTAGPLTVPPTPAQPAAIVPNSQNYLHITSALGQAQTPPIENAHFNPAAPVGESYFTEIQTGISTIGQTGIELNFWMLNGSSANEAEVYVKDGPTGTWVQLNNANFTQSLAGQNNWMFTTYTGNALNNLNDVYVGFRFISDPGGSQPSFALDNISITQPASVQAVVTSPNPLPTSLCQGDQVTFQAQTDPSIGAYQWNFNGANTGPQSLNGSTANFTAGTPGNYTFELIVTDGVSQDNYTWNVTVNPCNPPNIMINANPTTVCEGANVTFQNNTQPGSAPITNVQWSFPGGTPTTSTSNNPLVSYSTPGFYDVILQVTDTNGTTADTFLNYIEVVSCPPPVADFDASARKICPGDCISFVDQSTNMSGAGSTWNWSFPGSDSATSTAQNPQNICYQTPGLYTVSLEASNINGTDSKSIAGFIEVDSCLAPEARFSVEADSICVGNCIQFRSTSRREDSLTWTFFGADAPYQNSIEQNPIVCYSDTGTFNVQIRADNEYGTDVALETQRISVKSYPEVVASPDQEVLIGRSVRLEAFGTANNFMWTPDYEIDCTDCRQVRVSPKENTIYYVTNTNSNGCSSTDSIRVLVRKEYYAGVPDAFSPNGDGQNDELRVRGNGITDMQFYVYNRYGELVFESYTQDRGWDGTFRGTKLDPGVFAYMVRLTYINGYQEILKGDVTLVR</sequence>